<dbReference type="Gene3D" id="1.10.260.40">
    <property type="entry name" value="lambda repressor-like DNA-binding domains"/>
    <property type="match status" value="1"/>
</dbReference>
<evidence type="ECO:0000259" key="2">
    <source>
        <dbReference type="PROSITE" id="PS50943"/>
    </source>
</evidence>
<dbReference type="GO" id="GO:0003700">
    <property type="term" value="F:DNA-binding transcription factor activity"/>
    <property type="evidence" value="ECO:0007669"/>
    <property type="project" value="TreeGrafter"/>
</dbReference>
<dbReference type="PANTHER" id="PTHR46797">
    <property type="entry name" value="HTH-TYPE TRANSCRIPTIONAL REGULATOR"/>
    <property type="match status" value="1"/>
</dbReference>
<protein>
    <recommendedName>
        <fullName evidence="2">HTH cro/C1-type domain-containing protein</fullName>
    </recommendedName>
</protein>
<dbReference type="InterPro" id="IPR050807">
    <property type="entry name" value="TransReg_Diox_bact_type"/>
</dbReference>
<dbReference type="EMBL" id="UOFX01000033">
    <property type="protein sequence ID" value="VAX07880.1"/>
    <property type="molecule type" value="Genomic_DNA"/>
</dbReference>
<name>A0A3B1BBX7_9ZZZZ</name>
<dbReference type="SUPFAM" id="SSF47413">
    <property type="entry name" value="lambda repressor-like DNA-binding domains"/>
    <property type="match status" value="1"/>
</dbReference>
<dbReference type="GO" id="GO:0003677">
    <property type="term" value="F:DNA binding"/>
    <property type="evidence" value="ECO:0007669"/>
    <property type="project" value="UniProtKB-KW"/>
</dbReference>
<dbReference type="PANTHER" id="PTHR46797:SF1">
    <property type="entry name" value="METHYLPHOSPHONATE SYNTHASE"/>
    <property type="match status" value="1"/>
</dbReference>
<evidence type="ECO:0000256" key="1">
    <source>
        <dbReference type="ARBA" id="ARBA00023125"/>
    </source>
</evidence>
<dbReference type="SMART" id="SM00530">
    <property type="entry name" value="HTH_XRE"/>
    <property type="match status" value="1"/>
</dbReference>
<dbReference type="GO" id="GO:0005829">
    <property type="term" value="C:cytosol"/>
    <property type="evidence" value="ECO:0007669"/>
    <property type="project" value="TreeGrafter"/>
</dbReference>
<dbReference type="Pfam" id="PF01381">
    <property type="entry name" value="HTH_3"/>
    <property type="match status" value="1"/>
</dbReference>
<dbReference type="CDD" id="cd00093">
    <property type="entry name" value="HTH_XRE"/>
    <property type="match status" value="1"/>
</dbReference>
<accession>A0A3B1BBX7</accession>
<keyword evidence="1" id="KW-0238">DNA-binding</keyword>
<dbReference type="PROSITE" id="PS50943">
    <property type="entry name" value="HTH_CROC1"/>
    <property type="match status" value="1"/>
</dbReference>
<sequence length="69" mass="7967">MNLKTQFGRKLRLLRMQVDLTQEQLAEQVGLTIESISNIERGIFGPKFDNLEKIANALNVEVKELFDFD</sequence>
<gene>
    <name evidence="3" type="ORF">MNBD_GAMMA26-2356</name>
</gene>
<feature type="domain" description="HTH cro/C1-type" evidence="2">
    <location>
        <begin position="11"/>
        <end position="65"/>
    </location>
</feature>
<evidence type="ECO:0000313" key="3">
    <source>
        <dbReference type="EMBL" id="VAX07880.1"/>
    </source>
</evidence>
<dbReference type="AlphaFoldDB" id="A0A3B1BBX7"/>
<reference evidence="3" key="1">
    <citation type="submission" date="2018-06" db="EMBL/GenBank/DDBJ databases">
        <authorList>
            <person name="Zhirakovskaya E."/>
        </authorList>
    </citation>
    <scope>NUCLEOTIDE SEQUENCE</scope>
</reference>
<organism evidence="3">
    <name type="scientific">hydrothermal vent metagenome</name>
    <dbReference type="NCBI Taxonomy" id="652676"/>
    <lineage>
        <taxon>unclassified sequences</taxon>
        <taxon>metagenomes</taxon>
        <taxon>ecological metagenomes</taxon>
    </lineage>
</organism>
<proteinExistence type="predicted"/>
<dbReference type="InterPro" id="IPR010982">
    <property type="entry name" value="Lambda_DNA-bd_dom_sf"/>
</dbReference>
<dbReference type="InterPro" id="IPR001387">
    <property type="entry name" value="Cro/C1-type_HTH"/>
</dbReference>